<dbReference type="InterPro" id="IPR009799">
    <property type="entry name" value="EthD_dom"/>
</dbReference>
<accession>A0A9W8RL96</accession>
<organism evidence="3 4">
    <name type="scientific">Fusarium torreyae</name>
    <dbReference type="NCBI Taxonomy" id="1237075"/>
    <lineage>
        <taxon>Eukaryota</taxon>
        <taxon>Fungi</taxon>
        <taxon>Dikarya</taxon>
        <taxon>Ascomycota</taxon>
        <taxon>Pezizomycotina</taxon>
        <taxon>Sordariomycetes</taxon>
        <taxon>Hypocreomycetidae</taxon>
        <taxon>Hypocreales</taxon>
        <taxon>Nectriaceae</taxon>
        <taxon>Fusarium</taxon>
    </lineage>
</organism>
<comment type="caution">
    <text evidence="3">The sequence shown here is derived from an EMBL/GenBank/DDBJ whole genome shotgun (WGS) entry which is preliminary data.</text>
</comment>
<protein>
    <recommendedName>
        <fullName evidence="2">EthD domain-containing protein</fullName>
    </recommendedName>
</protein>
<dbReference type="SUPFAM" id="SSF54909">
    <property type="entry name" value="Dimeric alpha+beta barrel"/>
    <property type="match status" value="1"/>
</dbReference>
<reference evidence="3" key="1">
    <citation type="submission" date="2022-09" db="EMBL/GenBank/DDBJ databases">
        <title>Fusarium specimens isolated from Avocado Roots.</title>
        <authorList>
            <person name="Stajich J."/>
            <person name="Roper C."/>
            <person name="Heimlech-Rivalta G."/>
        </authorList>
    </citation>
    <scope>NUCLEOTIDE SEQUENCE</scope>
    <source>
        <strain evidence="3">CF00136</strain>
    </source>
</reference>
<dbReference type="Proteomes" id="UP001152049">
    <property type="component" value="Unassembled WGS sequence"/>
</dbReference>
<evidence type="ECO:0000256" key="1">
    <source>
        <dbReference type="ARBA" id="ARBA00005986"/>
    </source>
</evidence>
<dbReference type="Gene3D" id="3.30.70.100">
    <property type="match status" value="1"/>
</dbReference>
<proteinExistence type="inferred from homology"/>
<dbReference type="Pfam" id="PF07110">
    <property type="entry name" value="EthD"/>
    <property type="match status" value="1"/>
</dbReference>
<keyword evidence="4" id="KW-1185">Reference proteome</keyword>
<sequence length="127" mass="14435">MTFTVLLFASRKKGLAPAQFKDYLENTHIPLLKQTFGPLFPISHTRRYLDRANEEPYDATVLVGTQDQFTYDVVSELVFAEKADFEAFFAKYKDPEVAPIIQEDEKDFLDASNMTAVILGKTCTTTQ</sequence>
<dbReference type="EMBL" id="JAOQAZ010000054">
    <property type="protein sequence ID" value="KAJ4243854.1"/>
    <property type="molecule type" value="Genomic_DNA"/>
</dbReference>
<dbReference type="InterPro" id="IPR011008">
    <property type="entry name" value="Dimeric_a/b-barrel"/>
</dbReference>
<dbReference type="GO" id="GO:0016491">
    <property type="term" value="F:oxidoreductase activity"/>
    <property type="evidence" value="ECO:0007669"/>
    <property type="project" value="InterPro"/>
</dbReference>
<dbReference type="AlphaFoldDB" id="A0A9W8RL96"/>
<comment type="similarity">
    <text evidence="1">Belongs to the tpcK family.</text>
</comment>
<evidence type="ECO:0000313" key="4">
    <source>
        <dbReference type="Proteomes" id="UP001152049"/>
    </source>
</evidence>
<evidence type="ECO:0000259" key="2">
    <source>
        <dbReference type="Pfam" id="PF07110"/>
    </source>
</evidence>
<feature type="domain" description="EthD" evidence="2">
    <location>
        <begin position="12"/>
        <end position="111"/>
    </location>
</feature>
<evidence type="ECO:0000313" key="3">
    <source>
        <dbReference type="EMBL" id="KAJ4243854.1"/>
    </source>
</evidence>
<name>A0A9W8RL96_9HYPO</name>
<gene>
    <name evidence="3" type="ORF">NW762_014734</name>
</gene>
<dbReference type="OrthoDB" id="2519291at2759"/>